<feature type="transmembrane region" description="Helical" evidence="6">
    <location>
        <begin position="96"/>
        <end position="114"/>
    </location>
</feature>
<evidence type="ECO:0000256" key="4">
    <source>
        <dbReference type="ARBA" id="ARBA00023136"/>
    </source>
</evidence>
<feature type="transmembrane region" description="Helical" evidence="6">
    <location>
        <begin position="126"/>
        <end position="149"/>
    </location>
</feature>
<dbReference type="Proteomes" id="UP000761534">
    <property type="component" value="Unassembled WGS sequence"/>
</dbReference>
<keyword evidence="8" id="KW-1185">Reference proteome</keyword>
<evidence type="ECO:0000313" key="7">
    <source>
        <dbReference type="EMBL" id="KAA8899133.1"/>
    </source>
</evidence>
<evidence type="ECO:0000256" key="2">
    <source>
        <dbReference type="ARBA" id="ARBA00010441"/>
    </source>
</evidence>
<organism evidence="7 8">
    <name type="scientific">Trichomonascus ciferrii</name>
    <dbReference type="NCBI Taxonomy" id="44093"/>
    <lineage>
        <taxon>Eukaryota</taxon>
        <taxon>Fungi</taxon>
        <taxon>Dikarya</taxon>
        <taxon>Ascomycota</taxon>
        <taxon>Saccharomycotina</taxon>
        <taxon>Dipodascomycetes</taxon>
        <taxon>Dipodascales</taxon>
        <taxon>Trichomonascaceae</taxon>
        <taxon>Trichomonascus</taxon>
        <taxon>Trichomonascus ciferrii complex</taxon>
    </lineage>
</organism>
<dbReference type="AlphaFoldDB" id="A0A642UHC7"/>
<feature type="transmembrane region" description="Helical" evidence="6">
    <location>
        <begin position="7"/>
        <end position="26"/>
    </location>
</feature>
<keyword evidence="6" id="KW-0812">Transmembrane</keyword>
<dbReference type="EMBL" id="SWFS01000530">
    <property type="protein sequence ID" value="KAA8899133.1"/>
    <property type="molecule type" value="Genomic_DNA"/>
</dbReference>
<feature type="transmembrane region" description="Helical" evidence="6">
    <location>
        <begin position="310"/>
        <end position="332"/>
    </location>
</feature>
<dbReference type="GO" id="GO:0008654">
    <property type="term" value="P:phospholipid biosynthetic process"/>
    <property type="evidence" value="ECO:0007669"/>
    <property type="project" value="InterPro"/>
</dbReference>
<sequence length="356" mass="39933">MWLAPNLITLLGFSFVVMNVLIMLVYNPTFDQECPSWVYASYAVGLFLYQTFDSCDGIQARRTGQSGPLGELFDHCVDACNTTLGVLVFASATNLGYGWEVIIAQAATLFNFYLSTWEEYHTGVLFLSMFSGPVEGILIVVAVFIVTAFKGPFFWHTELFDFLGIENSNLVNTLENTPLRHMTLNHAYLAFAAVGLGFNIFQASQNVYKSKKKLGLPLTPAFVQTLPFFTFYGTLTYWIYLSPDILYYHVLPLAVAIGAVFAFTVGKMITAHLTKQAFPIWNVLQLIPAVGIVIHYVARFNEWDMETTDLASVWTCIGFAFAVYGCFIGDIITEITTYLDIGCLYIKHPIQQKKDQ</sequence>
<dbReference type="PANTHER" id="PTHR10414">
    <property type="entry name" value="ETHANOLAMINEPHOSPHOTRANSFERASE"/>
    <property type="match status" value="1"/>
</dbReference>
<dbReference type="PANTHER" id="PTHR10414:SF37">
    <property type="entry name" value="BB IN A BOXCAR, ISOFORM C"/>
    <property type="match status" value="1"/>
</dbReference>
<dbReference type="InterPro" id="IPR048254">
    <property type="entry name" value="CDP_ALCOHOL_P_TRANSF_CS"/>
</dbReference>
<evidence type="ECO:0000256" key="3">
    <source>
        <dbReference type="ARBA" id="ARBA00022679"/>
    </source>
</evidence>
<gene>
    <name evidence="7" type="ORF">TRICI_006403</name>
</gene>
<evidence type="ECO:0008006" key="9">
    <source>
        <dbReference type="Google" id="ProtNLM"/>
    </source>
</evidence>
<dbReference type="GO" id="GO:0016020">
    <property type="term" value="C:membrane"/>
    <property type="evidence" value="ECO:0007669"/>
    <property type="project" value="UniProtKB-SubCell"/>
</dbReference>
<name>A0A642UHC7_9ASCO</name>
<accession>A0A642UHC7</accession>
<keyword evidence="3 5" id="KW-0808">Transferase</keyword>
<dbReference type="Pfam" id="PF01066">
    <property type="entry name" value="CDP-OH_P_transf"/>
    <property type="match status" value="1"/>
</dbReference>
<proteinExistence type="inferred from homology"/>
<dbReference type="PROSITE" id="PS00379">
    <property type="entry name" value="CDP_ALCOHOL_P_TRANSF"/>
    <property type="match status" value="1"/>
</dbReference>
<dbReference type="InterPro" id="IPR043130">
    <property type="entry name" value="CDP-OH_PTrfase_TM_dom"/>
</dbReference>
<feature type="transmembrane region" description="Helical" evidence="6">
    <location>
        <begin position="183"/>
        <end position="201"/>
    </location>
</feature>
<dbReference type="PIRSF" id="PIRSF015665">
    <property type="entry name" value="CHOPT"/>
    <property type="match status" value="1"/>
</dbReference>
<comment type="caution">
    <text evidence="7">The sequence shown here is derived from an EMBL/GenBank/DDBJ whole genome shotgun (WGS) entry which is preliminary data.</text>
</comment>
<evidence type="ECO:0000256" key="1">
    <source>
        <dbReference type="ARBA" id="ARBA00004370"/>
    </source>
</evidence>
<evidence type="ECO:0000256" key="5">
    <source>
        <dbReference type="RuleBase" id="RU003750"/>
    </source>
</evidence>
<comment type="subcellular location">
    <subcellularLocation>
        <location evidence="1">Membrane</location>
    </subcellularLocation>
</comment>
<dbReference type="VEuPathDB" id="FungiDB:TRICI_006403"/>
<dbReference type="InterPro" id="IPR000462">
    <property type="entry name" value="CDP-OH_P_trans"/>
</dbReference>
<evidence type="ECO:0000313" key="8">
    <source>
        <dbReference type="Proteomes" id="UP000761534"/>
    </source>
</evidence>
<evidence type="ECO:0000256" key="6">
    <source>
        <dbReference type="SAM" id="Phobius"/>
    </source>
</evidence>
<dbReference type="GO" id="GO:0016780">
    <property type="term" value="F:phosphotransferase activity, for other substituted phosphate groups"/>
    <property type="evidence" value="ECO:0007669"/>
    <property type="project" value="InterPro"/>
</dbReference>
<keyword evidence="4 6" id="KW-0472">Membrane</keyword>
<protein>
    <recommendedName>
        <fullName evidence="9">Choline/ethanolaminephosphotransferase</fullName>
    </recommendedName>
</protein>
<dbReference type="InterPro" id="IPR014472">
    <property type="entry name" value="CHOPT"/>
</dbReference>
<reference evidence="7" key="1">
    <citation type="journal article" date="2019" name="G3 (Bethesda)">
        <title>Genome Assemblies of Two Rare Opportunistic Yeast Pathogens: Diutina rugosa (syn. Candida rugosa) and Trichomonascus ciferrii (syn. Candida ciferrii).</title>
        <authorList>
            <person name="Mixao V."/>
            <person name="Saus E."/>
            <person name="Hansen A.P."/>
            <person name="Lass-Florl C."/>
            <person name="Gabaldon T."/>
        </authorList>
    </citation>
    <scope>NUCLEOTIDE SEQUENCE</scope>
    <source>
        <strain evidence="7">CBS 4856</strain>
    </source>
</reference>
<feature type="transmembrane region" description="Helical" evidence="6">
    <location>
        <begin position="221"/>
        <end position="240"/>
    </location>
</feature>
<comment type="similarity">
    <text evidence="2 5">Belongs to the CDP-alcohol phosphatidyltransferase class-I family.</text>
</comment>
<dbReference type="OrthoDB" id="196717at2759"/>
<dbReference type="Gene3D" id="1.20.120.1760">
    <property type="match status" value="1"/>
</dbReference>
<feature type="transmembrane region" description="Helical" evidence="6">
    <location>
        <begin position="246"/>
        <end position="266"/>
    </location>
</feature>
<feature type="transmembrane region" description="Helical" evidence="6">
    <location>
        <begin position="278"/>
        <end position="298"/>
    </location>
</feature>
<keyword evidence="6" id="KW-1133">Transmembrane helix</keyword>